<gene>
    <name evidence="4" type="ORF">GNH96_12155</name>
</gene>
<dbReference type="Proteomes" id="UP000503004">
    <property type="component" value="Chromosome"/>
</dbReference>
<reference evidence="5" key="1">
    <citation type="submission" date="2019-12" db="EMBL/GenBank/DDBJ databases">
        <authorList>
            <person name="Awala S.I."/>
            <person name="Rhee S.K."/>
        </authorList>
    </citation>
    <scope>NUCLEOTIDE SEQUENCE [LARGE SCALE GENOMIC DNA]</scope>
    <source>
        <strain evidence="5">IM1</strain>
    </source>
</reference>
<dbReference type="PANTHER" id="PTHR21040">
    <property type="entry name" value="BCDNA.GH04120"/>
    <property type="match status" value="1"/>
</dbReference>
<keyword evidence="5" id="KW-1185">Reference proteome</keyword>
<dbReference type="GO" id="GO:0005975">
    <property type="term" value="P:carbohydrate metabolic process"/>
    <property type="evidence" value="ECO:0007669"/>
    <property type="project" value="InterPro"/>
</dbReference>
<dbReference type="KEGG" id="metu:GNH96_12155"/>
<organism evidence="4 5">
    <name type="scientific">Methylococcus geothermalis</name>
    <dbReference type="NCBI Taxonomy" id="2681310"/>
    <lineage>
        <taxon>Bacteria</taxon>
        <taxon>Pseudomonadati</taxon>
        <taxon>Pseudomonadota</taxon>
        <taxon>Gammaproteobacteria</taxon>
        <taxon>Methylococcales</taxon>
        <taxon>Methylococcaceae</taxon>
        <taxon>Methylococcus</taxon>
    </lineage>
</organism>
<dbReference type="PANTHER" id="PTHR21040:SF8">
    <property type="entry name" value="BCDNA.GH04120"/>
    <property type="match status" value="1"/>
</dbReference>
<name>A0A858QA83_9GAMM</name>
<evidence type="ECO:0000256" key="2">
    <source>
        <dbReference type="ARBA" id="ARBA00022801"/>
    </source>
</evidence>
<feature type="domain" description="Glycoside hydrolase family 20 catalytic" evidence="3">
    <location>
        <begin position="85"/>
        <end position="228"/>
    </location>
</feature>
<proteinExistence type="inferred from homology"/>
<keyword evidence="2 4" id="KW-0378">Hydrolase</keyword>
<accession>A0A858QA83</accession>
<comment type="similarity">
    <text evidence="1">Belongs to the glycosyl hydrolase 20 family.</text>
</comment>
<dbReference type="InterPro" id="IPR038901">
    <property type="entry name" value="HEXDC-like"/>
</dbReference>
<evidence type="ECO:0000256" key="1">
    <source>
        <dbReference type="ARBA" id="ARBA00006285"/>
    </source>
</evidence>
<dbReference type="EMBL" id="CP046565">
    <property type="protein sequence ID" value="QJD30655.1"/>
    <property type="molecule type" value="Genomic_DNA"/>
</dbReference>
<dbReference type="SUPFAM" id="SSF51445">
    <property type="entry name" value="(Trans)glycosidases"/>
    <property type="match status" value="1"/>
</dbReference>
<dbReference type="AlphaFoldDB" id="A0A858QA83"/>
<dbReference type="Gene3D" id="3.20.20.80">
    <property type="entry name" value="Glycosidases"/>
    <property type="match status" value="1"/>
</dbReference>
<dbReference type="GO" id="GO:0004563">
    <property type="term" value="F:beta-N-acetylhexosaminidase activity"/>
    <property type="evidence" value="ECO:0007669"/>
    <property type="project" value="UniProtKB-ARBA"/>
</dbReference>
<dbReference type="Pfam" id="PF00728">
    <property type="entry name" value="Glyco_hydro_20"/>
    <property type="match status" value="1"/>
</dbReference>
<evidence type="ECO:0000259" key="3">
    <source>
        <dbReference type="Pfam" id="PF00728"/>
    </source>
</evidence>
<sequence>MFQLEWRNPVYFFQWWNRKHVVVSALGLWIWGCSAIAAPAPIRGLHVVTKAVPLEKVKHWIDQAAEAQFNTLILGVGWGGSTKLNSMPWVTEDTAWSREQLLEVVNYARGKSLEVIPNLPLLTHQSQFLGNSHPELLYNSETYDPRNPKVYELVLAVLEEVINLLHPSAIHIGHDELYGSAERPKNWKTGEALLPAEWFLRDVHRIHDYLAQRGVETWMWGDMLIAPEEFPEMNRVFLLGGVPGYGATLRRQLPKDIVICDWHYDEKLDGFDLAAPVESLSRLWKREGAPKTPEFRTIEAFRQDGFRVVGATFEKEATTRAFSAYAARHGASGMMATVWFDIWKDPSIVDQIIETSGDAFVGDFPDGP</sequence>
<dbReference type="InterPro" id="IPR017853">
    <property type="entry name" value="GH"/>
</dbReference>
<protein>
    <submittedName>
        <fullName evidence="4">Family 20 glycosylhydrolase</fullName>
    </submittedName>
</protein>
<evidence type="ECO:0000313" key="5">
    <source>
        <dbReference type="Proteomes" id="UP000503004"/>
    </source>
</evidence>
<evidence type="ECO:0000313" key="4">
    <source>
        <dbReference type="EMBL" id="QJD30655.1"/>
    </source>
</evidence>
<dbReference type="InterPro" id="IPR015883">
    <property type="entry name" value="Glyco_hydro_20_cat"/>
</dbReference>